<dbReference type="Proteomes" id="UP000191110">
    <property type="component" value="Unassembled WGS sequence"/>
</dbReference>
<dbReference type="AlphaFoldDB" id="A0A1T2L253"/>
<sequence length="120" mass="14058">MTPENKCSFCVGSKCCTYITQVIDTPRSKADFQHMLWQISHQNIRFYKDDDGWTLLVDSPCLHLQGDGRCGIYHERPGICRDHSNDYCELDAPAEDGFNLYFDSYKSLLKYCKKRFKKWA</sequence>
<evidence type="ECO:0000313" key="2">
    <source>
        <dbReference type="Proteomes" id="UP000191110"/>
    </source>
</evidence>
<organism evidence="1 2">
    <name type="scientific">Solemya pervernicosa gill symbiont</name>
    <dbReference type="NCBI Taxonomy" id="642797"/>
    <lineage>
        <taxon>Bacteria</taxon>
        <taxon>Pseudomonadati</taxon>
        <taxon>Pseudomonadota</taxon>
        <taxon>Gammaproteobacteria</taxon>
        <taxon>sulfur-oxidizing symbionts</taxon>
    </lineage>
</organism>
<dbReference type="EMBL" id="MPRL01000058">
    <property type="protein sequence ID" value="OOZ39177.1"/>
    <property type="molecule type" value="Genomic_DNA"/>
</dbReference>
<dbReference type="Pfam" id="PF03692">
    <property type="entry name" value="CxxCxxCC"/>
    <property type="match status" value="1"/>
</dbReference>
<protein>
    <submittedName>
        <fullName evidence="1">Zinc/iron-chelating domain-containing protein</fullName>
    </submittedName>
</protein>
<keyword evidence="2" id="KW-1185">Reference proteome</keyword>
<comment type="caution">
    <text evidence="1">The sequence shown here is derived from an EMBL/GenBank/DDBJ whole genome shotgun (WGS) entry which is preliminary data.</text>
</comment>
<evidence type="ECO:0000313" key="1">
    <source>
        <dbReference type="EMBL" id="OOZ39177.1"/>
    </source>
</evidence>
<name>A0A1T2L253_9GAMM</name>
<dbReference type="InterPro" id="IPR005358">
    <property type="entry name" value="Puta_zinc/iron-chelating_dom"/>
</dbReference>
<proteinExistence type="predicted"/>
<gene>
    <name evidence="1" type="ORF">BOW53_12740</name>
</gene>
<accession>A0A1T2L253</accession>
<reference evidence="1 2" key="1">
    <citation type="submission" date="2016-11" db="EMBL/GenBank/DDBJ databases">
        <title>Mixed transmission modes and dynamic genome evolution in an obligate animal-bacterial symbiosis.</title>
        <authorList>
            <person name="Russell S.L."/>
            <person name="Corbett-Detig R.B."/>
            <person name="Cavanaugh C.M."/>
        </authorList>
    </citation>
    <scope>NUCLEOTIDE SEQUENCE [LARGE SCALE GENOMIC DNA]</scope>
    <source>
        <strain evidence="1">Sveles-Q1</strain>
    </source>
</reference>